<comment type="caution">
    <text evidence="1">The sequence shown here is derived from an EMBL/GenBank/DDBJ whole genome shotgun (WGS) entry which is preliminary data.</text>
</comment>
<dbReference type="SUPFAM" id="SSF52047">
    <property type="entry name" value="RNI-like"/>
    <property type="match status" value="1"/>
</dbReference>
<evidence type="ECO:0000313" key="2">
    <source>
        <dbReference type="Proteomes" id="UP001215280"/>
    </source>
</evidence>
<accession>A0AAD7N052</accession>
<gene>
    <name evidence="1" type="ORF">DFH07DRAFT_943861</name>
</gene>
<protein>
    <recommendedName>
        <fullName evidence="3">F-box domain-containing protein</fullName>
    </recommendedName>
</protein>
<evidence type="ECO:0000313" key="1">
    <source>
        <dbReference type="EMBL" id="KAJ7740050.1"/>
    </source>
</evidence>
<dbReference type="Proteomes" id="UP001215280">
    <property type="component" value="Unassembled WGS sequence"/>
</dbReference>
<reference evidence="1" key="1">
    <citation type="submission" date="2023-03" db="EMBL/GenBank/DDBJ databases">
        <title>Massive genome expansion in bonnet fungi (Mycena s.s.) driven by repeated elements and novel gene families across ecological guilds.</title>
        <authorList>
            <consortium name="Lawrence Berkeley National Laboratory"/>
            <person name="Harder C.B."/>
            <person name="Miyauchi S."/>
            <person name="Viragh M."/>
            <person name="Kuo A."/>
            <person name="Thoen E."/>
            <person name="Andreopoulos B."/>
            <person name="Lu D."/>
            <person name="Skrede I."/>
            <person name="Drula E."/>
            <person name="Henrissat B."/>
            <person name="Morin E."/>
            <person name="Kohler A."/>
            <person name="Barry K."/>
            <person name="LaButti K."/>
            <person name="Morin E."/>
            <person name="Salamov A."/>
            <person name="Lipzen A."/>
            <person name="Mereny Z."/>
            <person name="Hegedus B."/>
            <person name="Baldrian P."/>
            <person name="Stursova M."/>
            <person name="Weitz H."/>
            <person name="Taylor A."/>
            <person name="Grigoriev I.V."/>
            <person name="Nagy L.G."/>
            <person name="Martin F."/>
            <person name="Kauserud H."/>
        </authorList>
    </citation>
    <scope>NUCLEOTIDE SEQUENCE</scope>
    <source>
        <strain evidence="1">CBHHK188m</strain>
    </source>
</reference>
<organism evidence="1 2">
    <name type="scientific">Mycena maculata</name>
    <dbReference type="NCBI Taxonomy" id="230809"/>
    <lineage>
        <taxon>Eukaryota</taxon>
        <taxon>Fungi</taxon>
        <taxon>Dikarya</taxon>
        <taxon>Basidiomycota</taxon>
        <taxon>Agaricomycotina</taxon>
        <taxon>Agaricomycetes</taxon>
        <taxon>Agaricomycetidae</taxon>
        <taxon>Agaricales</taxon>
        <taxon>Marasmiineae</taxon>
        <taxon>Mycenaceae</taxon>
        <taxon>Mycena</taxon>
    </lineage>
</organism>
<proteinExistence type="predicted"/>
<name>A0AAD7N052_9AGAR</name>
<evidence type="ECO:0008006" key="3">
    <source>
        <dbReference type="Google" id="ProtNLM"/>
    </source>
</evidence>
<keyword evidence="2" id="KW-1185">Reference proteome</keyword>
<dbReference type="AlphaFoldDB" id="A0AAD7N052"/>
<dbReference type="EMBL" id="JARJLG010000129">
    <property type="protein sequence ID" value="KAJ7740050.1"/>
    <property type="molecule type" value="Genomic_DNA"/>
</dbReference>
<sequence length="453" mass="50281">MANAAHPPPALLPVEILAEIFLLCLEPPNPSLKPNPILDNPRILRPSEVPLLVASVCRRWREVAIATPRLWLCLGLGRSTAPGRQKMHPCIAEDVLSLLLSRSIPYPLSFSFDGRCGATARQIIRHCERWGEVDLIVPAGRPLVFDPEVYLVSGLSDTVIVVLPWHQLTKLTCEGFRTIECMEILHKCSALVDCYLVAHEIQRSRADAPMVHHQLTSFNIQGTSNLDTIHLLELPNLSHLQLELDESDLEILDSFLTRSCCRLQSICVCGISEQGLIRCLPLLSSVVTLEIRTCNLLLTDTLLNCFAFDLTVLPRLRMLDIDVDLQCPPSNPWFWTYGLMKTMVLSRCLGLSGREVLLDVFRLVYKPEDDGDQTTLMPLAAEVGLLMGRMTEFQISPASDMSMVNRMTTGQWGCPPYKTQISEPPGRPTPASVIVLSSSPVGIGPGTAPFLHR</sequence>